<evidence type="ECO:0008006" key="5">
    <source>
        <dbReference type="Google" id="ProtNLM"/>
    </source>
</evidence>
<evidence type="ECO:0000313" key="3">
    <source>
        <dbReference type="EMBL" id="KAL1527750.1"/>
    </source>
</evidence>
<proteinExistence type="predicted"/>
<feature type="region of interest" description="Disordered" evidence="1">
    <location>
        <begin position="265"/>
        <end position="287"/>
    </location>
</feature>
<keyword evidence="2" id="KW-0472">Membrane</keyword>
<accession>A0AB34K170</accession>
<organism evidence="3 4">
    <name type="scientific">Prymnesium parvum</name>
    <name type="common">Toxic golden alga</name>
    <dbReference type="NCBI Taxonomy" id="97485"/>
    <lineage>
        <taxon>Eukaryota</taxon>
        <taxon>Haptista</taxon>
        <taxon>Haptophyta</taxon>
        <taxon>Prymnesiophyceae</taxon>
        <taxon>Prymnesiales</taxon>
        <taxon>Prymnesiaceae</taxon>
        <taxon>Prymnesium</taxon>
    </lineage>
</organism>
<dbReference type="Proteomes" id="UP001515480">
    <property type="component" value="Unassembled WGS sequence"/>
</dbReference>
<feature type="region of interest" description="Disordered" evidence="1">
    <location>
        <begin position="651"/>
        <end position="675"/>
    </location>
</feature>
<feature type="compositionally biased region" description="Pro residues" evidence="1">
    <location>
        <begin position="338"/>
        <end position="350"/>
    </location>
</feature>
<feature type="region of interest" description="Disordered" evidence="1">
    <location>
        <begin position="704"/>
        <end position="744"/>
    </location>
</feature>
<evidence type="ECO:0000256" key="1">
    <source>
        <dbReference type="SAM" id="MobiDB-lite"/>
    </source>
</evidence>
<dbReference type="EMBL" id="JBGBPQ010000002">
    <property type="protein sequence ID" value="KAL1527750.1"/>
    <property type="molecule type" value="Genomic_DNA"/>
</dbReference>
<keyword evidence="4" id="KW-1185">Reference proteome</keyword>
<evidence type="ECO:0000313" key="4">
    <source>
        <dbReference type="Proteomes" id="UP001515480"/>
    </source>
</evidence>
<reference evidence="3 4" key="1">
    <citation type="journal article" date="2024" name="Science">
        <title>Giant polyketide synthase enzymes in the biosynthesis of giant marine polyether toxins.</title>
        <authorList>
            <person name="Fallon T.R."/>
            <person name="Shende V.V."/>
            <person name="Wierzbicki I.H."/>
            <person name="Pendleton A.L."/>
            <person name="Watervoot N.F."/>
            <person name="Auber R.P."/>
            <person name="Gonzalez D.J."/>
            <person name="Wisecaver J.H."/>
            <person name="Moore B.S."/>
        </authorList>
    </citation>
    <scope>NUCLEOTIDE SEQUENCE [LARGE SCALE GENOMIC DNA]</scope>
    <source>
        <strain evidence="3 4">12B1</strain>
    </source>
</reference>
<feature type="compositionally biased region" description="Low complexity" evidence="1">
    <location>
        <begin position="372"/>
        <end position="432"/>
    </location>
</feature>
<feature type="region of interest" description="Disordered" evidence="1">
    <location>
        <begin position="330"/>
        <end position="359"/>
    </location>
</feature>
<sequence length="774" mass="82977">MSLEEVWRAIAIASLALNALLAISALSRMIRAQRLRFKPLVLLESGTTPTLTLLPGKKWHCFLSHTWSTGQDQAHMIKRELQTLLKGVKVFLDVDDLQEVSMLEHYIAQSSLILFFLSGGYFASRNCLREVKATMIEGNPFILVRETAHIHGGGPLSTFEAAAPESFRVPLFGDNRPAIAWFRQREFRFESLLRIAEAVVLACPGFERITHVPFFAPQAEDLARCKLVLPPDVEKVLMVSPNNPGAKQVAEKLVELIGGLRHQPFEAPKDADNDGGSVFKRRPGGNGSPQACIGDAARMLEAGFTNKIRILRGAGAGLAGGIAHGMGGVGGRRSSTFAPPPSLPTSPPEPEGTAVDVESGLPPVLADAPVAASADMPASSSADAAASAPAEEPSLAPAEELSPAPAEELSPAAAEEPSPAAAEEPSPAAAEEPPADPTPPKPKSRRKLSKFFGTVMESGRHYMLLVCNKYTFVGEEGKRLANDVRWALKQNSECILVHELRDDIDVGACEFSDFFVNVPEDLALNLFQNKIAIPLLSKPFLAISAASVSKALGVQPEVLSRQELLRQLYLRTVTRADSNISRDDAAAENSACDDPTAEARRLQLIKSGSCADVMGSGSSKNLNDRKTKPRGSINSLQAQRAQKLVTWARRKSLGDGSSRSVDSCRGGTAEETHEVEQDDNMIEQGMPRSWVLLPWGPGGILRRGNSVTVPKKGAGVCSRSSSRRNDSISGGHAQRTGRQSAVRTLDSNRNSLKCCLAPGQSLLSVGAPSPPNAH</sequence>
<keyword evidence="2" id="KW-0812">Transmembrane</keyword>
<dbReference type="AlphaFoldDB" id="A0AB34K170"/>
<dbReference type="SUPFAM" id="SSF52200">
    <property type="entry name" value="Toll/Interleukin receptor TIR domain"/>
    <property type="match status" value="1"/>
</dbReference>
<name>A0AB34K170_PRYPA</name>
<gene>
    <name evidence="3" type="ORF">AB1Y20_009135</name>
</gene>
<feature type="region of interest" description="Disordered" evidence="1">
    <location>
        <begin position="372"/>
        <end position="447"/>
    </location>
</feature>
<feature type="transmembrane region" description="Helical" evidence="2">
    <location>
        <begin position="6"/>
        <end position="26"/>
    </location>
</feature>
<keyword evidence="2" id="KW-1133">Transmembrane helix</keyword>
<evidence type="ECO:0000256" key="2">
    <source>
        <dbReference type="SAM" id="Phobius"/>
    </source>
</evidence>
<dbReference type="InterPro" id="IPR035897">
    <property type="entry name" value="Toll_tir_struct_dom_sf"/>
</dbReference>
<protein>
    <recommendedName>
        <fullName evidence="5">TIR domain-containing protein</fullName>
    </recommendedName>
</protein>
<dbReference type="Gene3D" id="3.40.50.10140">
    <property type="entry name" value="Toll/interleukin-1 receptor homology (TIR) domain"/>
    <property type="match status" value="1"/>
</dbReference>
<comment type="caution">
    <text evidence="3">The sequence shown here is derived from an EMBL/GenBank/DDBJ whole genome shotgun (WGS) entry which is preliminary data.</text>
</comment>